<feature type="compositionally biased region" description="Low complexity" evidence="3">
    <location>
        <begin position="453"/>
        <end position="463"/>
    </location>
</feature>
<dbReference type="Gene3D" id="2.60.40.1390">
    <property type="entry name" value="NDT80 DNA-binding domain"/>
    <property type="match status" value="1"/>
</dbReference>
<dbReference type="PROSITE" id="PS51517">
    <property type="entry name" value="NDT80"/>
    <property type="match status" value="1"/>
</dbReference>
<dbReference type="SUPFAM" id="SSF49417">
    <property type="entry name" value="p53-like transcription factors"/>
    <property type="match status" value="1"/>
</dbReference>
<dbReference type="AlphaFoldDB" id="A0A370TJ80"/>
<feature type="region of interest" description="Disordered" evidence="3">
    <location>
        <begin position="558"/>
        <end position="599"/>
    </location>
</feature>
<dbReference type="GeneID" id="43600195"/>
<feature type="compositionally biased region" description="Polar residues" evidence="3">
    <location>
        <begin position="73"/>
        <end position="89"/>
    </location>
</feature>
<dbReference type="GO" id="GO:0045944">
    <property type="term" value="P:positive regulation of transcription by RNA polymerase II"/>
    <property type="evidence" value="ECO:0007669"/>
    <property type="project" value="TreeGrafter"/>
</dbReference>
<dbReference type="InterPro" id="IPR024061">
    <property type="entry name" value="NDT80_DNA-bd_dom"/>
</dbReference>
<feature type="compositionally biased region" description="Polar residues" evidence="3">
    <location>
        <begin position="406"/>
        <end position="428"/>
    </location>
</feature>
<sequence length="599" mass="65799">MANVKPEDSENTLWQGYSLQAPNPSSSHPPPFDSSFAAPALSIPYHARSHKSSYRSLDIPAINTRPPPLSRDGNGTLTASPPTLNTHHSYPSLKRAFHSNEGLPYVENVHDFREELPVDPKPTINQDHRLLCFARRPEKRTILDGQGRVQQIELAAQIHGMFFLSELATPSSEPLLVQPELTCYRRNLFQISGNVTTPRGPIFVITERGERIQIVSMEVSISATESVDGHVVRLIVIPWKTPPPNSPELGPGQEHEPTPIPLEPVDDGRDSNSDFTVYPIAYRRLQFRIATANNGRRRELQQHFTLHLNVVGSLSNGSKINVCETSTAPIVVRGRSPRNFQARKEIPLAGSSSSRGQPPELHVTAGSMPIALSADRKSKALKSHALELPRSTFTFDSSHIPGSPSLMRQSTYPGWNATQPPDHSSPQHAASYPAAPVSLDSFLQVNHSNPDLSHPASHASASAMTAPQPPMRQQYTYHPASAPSADGPPIRFVDGNPRPTKSPRHIAPPELPASAPYSEYPARFAPSYVPSTEPLPSRGPDVYPTTLPMQTWTTAPEAGAVYGTSSQQAPNIQPYEFPPETQYQKDENNPPQHYTWNSG</sequence>
<accession>A0A370TJ80</accession>
<dbReference type="GO" id="GO:0051321">
    <property type="term" value="P:meiotic cell cycle"/>
    <property type="evidence" value="ECO:0007669"/>
    <property type="project" value="TreeGrafter"/>
</dbReference>
<gene>
    <name evidence="5" type="ORF">BP5553_07346</name>
</gene>
<keyword evidence="6" id="KW-1185">Reference proteome</keyword>
<dbReference type="PANTHER" id="PTHR35144:SF4">
    <property type="entry name" value="TRANSCRIPTION FACTOR VIB-1"/>
    <property type="match status" value="1"/>
</dbReference>
<dbReference type="RefSeq" id="XP_031868238.1">
    <property type="nucleotide sequence ID" value="XM_032015969.1"/>
</dbReference>
<feature type="region of interest" description="Disordered" evidence="3">
    <location>
        <begin position="1"/>
        <end position="38"/>
    </location>
</feature>
<evidence type="ECO:0000313" key="5">
    <source>
        <dbReference type="EMBL" id="RDL35415.1"/>
    </source>
</evidence>
<feature type="compositionally biased region" description="Polar residues" evidence="3">
    <location>
        <begin position="589"/>
        <end position="599"/>
    </location>
</feature>
<evidence type="ECO:0000256" key="1">
    <source>
        <dbReference type="ARBA" id="ARBA00023125"/>
    </source>
</evidence>
<proteinExistence type="predicted"/>
<dbReference type="InterPro" id="IPR037141">
    <property type="entry name" value="NDT80_DNA-bd_dom_sf"/>
</dbReference>
<dbReference type="EMBL" id="NPIC01000006">
    <property type="protein sequence ID" value="RDL35415.1"/>
    <property type="molecule type" value="Genomic_DNA"/>
</dbReference>
<feature type="region of interest" description="Disordered" evidence="3">
    <location>
        <begin position="243"/>
        <end position="271"/>
    </location>
</feature>
<keyword evidence="1 2" id="KW-0238">DNA-binding</keyword>
<dbReference type="InterPro" id="IPR052605">
    <property type="entry name" value="Fungal_trans_regulator"/>
</dbReference>
<name>A0A370TJ80_9HELO</name>
<reference evidence="5 6" key="1">
    <citation type="journal article" date="2018" name="IMA Fungus">
        <title>IMA Genome-F 9: Draft genome sequence of Annulohypoxylon stygium, Aspergillus mulundensis, Berkeleyomyces basicola (syn. Thielaviopsis basicola), Ceratocystis smalleyi, two Cercospora beticola strains, Coleophoma cylindrospora, Fusarium fracticaudum, Phialophora cf. hyalina, and Morchella septimelata.</title>
        <authorList>
            <person name="Wingfield B.D."/>
            <person name="Bills G.F."/>
            <person name="Dong Y."/>
            <person name="Huang W."/>
            <person name="Nel W.J."/>
            <person name="Swalarsk-Parry B.S."/>
            <person name="Vaghefi N."/>
            <person name="Wilken P.M."/>
            <person name="An Z."/>
            <person name="de Beer Z.W."/>
            <person name="De Vos L."/>
            <person name="Chen L."/>
            <person name="Duong T.A."/>
            <person name="Gao Y."/>
            <person name="Hammerbacher A."/>
            <person name="Kikkert J.R."/>
            <person name="Li Y."/>
            <person name="Li H."/>
            <person name="Li K."/>
            <person name="Li Q."/>
            <person name="Liu X."/>
            <person name="Ma X."/>
            <person name="Naidoo K."/>
            <person name="Pethybridge S.J."/>
            <person name="Sun J."/>
            <person name="Steenkamp E.T."/>
            <person name="van der Nest M.A."/>
            <person name="van Wyk S."/>
            <person name="Wingfield M.J."/>
            <person name="Xiong C."/>
            <person name="Yue Q."/>
            <person name="Zhang X."/>
        </authorList>
    </citation>
    <scope>NUCLEOTIDE SEQUENCE [LARGE SCALE GENOMIC DNA]</scope>
    <source>
        <strain evidence="5 6">BP 5553</strain>
    </source>
</reference>
<feature type="compositionally biased region" description="Polar residues" evidence="3">
    <location>
        <begin position="11"/>
        <end position="20"/>
    </location>
</feature>
<evidence type="ECO:0000313" key="6">
    <source>
        <dbReference type="Proteomes" id="UP000254866"/>
    </source>
</evidence>
<dbReference type="OrthoDB" id="4117572at2759"/>
<organism evidence="5 6">
    <name type="scientific">Venustampulla echinocandica</name>
    <dbReference type="NCBI Taxonomy" id="2656787"/>
    <lineage>
        <taxon>Eukaryota</taxon>
        <taxon>Fungi</taxon>
        <taxon>Dikarya</taxon>
        <taxon>Ascomycota</taxon>
        <taxon>Pezizomycotina</taxon>
        <taxon>Leotiomycetes</taxon>
        <taxon>Helotiales</taxon>
        <taxon>Pleuroascaceae</taxon>
        <taxon>Venustampulla</taxon>
    </lineage>
</organism>
<dbReference type="GO" id="GO:0003677">
    <property type="term" value="F:DNA binding"/>
    <property type="evidence" value="ECO:0007669"/>
    <property type="project" value="UniProtKB-KW"/>
</dbReference>
<evidence type="ECO:0000256" key="2">
    <source>
        <dbReference type="PROSITE-ProRule" id="PRU00850"/>
    </source>
</evidence>
<evidence type="ECO:0000259" key="4">
    <source>
        <dbReference type="PROSITE" id="PS51517"/>
    </source>
</evidence>
<feature type="region of interest" description="Disordered" evidence="3">
    <location>
        <begin position="393"/>
        <end position="432"/>
    </location>
</feature>
<comment type="caution">
    <text evidence="5">The sequence shown here is derived from an EMBL/GenBank/DDBJ whole genome shotgun (WGS) entry which is preliminary data.</text>
</comment>
<feature type="DNA-binding region" description="NDT80" evidence="2">
    <location>
        <begin position="110"/>
        <end position="344"/>
    </location>
</feature>
<dbReference type="PANTHER" id="PTHR35144">
    <property type="entry name" value="MEIOSIS-SPECIFIC TRANSCRIPTION FACTOR NDT80"/>
    <property type="match status" value="1"/>
</dbReference>
<dbReference type="GO" id="GO:0003700">
    <property type="term" value="F:DNA-binding transcription factor activity"/>
    <property type="evidence" value="ECO:0007669"/>
    <property type="project" value="UniProtKB-UniRule"/>
</dbReference>
<feature type="region of interest" description="Disordered" evidence="3">
    <location>
        <begin position="445"/>
        <end position="512"/>
    </location>
</feature>
<dbReference type="GO" id="GO:0000228">
    <property type="term" value="C:nuclear chromosome"/>
    <property type="evidence" value="ECO:0007669"/>
    <property type="project" value="TreeGrafter"/>
</dbReference>
<dbReference type="Proteomes" id="UP000254866">
    <property type="component" value="Unassembled WGS sequence"/>
</dbReference>
<feature type="domain" description="NDT80" evidence="4">
    <location>
        <begin position="110"/>
        <end position="344"/>
    </location>
</feature>
<evidence type="ECO:0000256" key="3">
    <source>
        <dbReference type="SAM" id="MobiDB-lite"/>
    </source>
</evidence>
<feature type="region of interest" description="Disordered" evidence="3">
    <location>
        <begin position="57"/>
        <end position="89"/>
    </location>
</feature>
<dbReference type="Pfam" id="PF05224">
    <property type="entry name" value="NDT80_PhoG"/>
    <property type="match status" value="1"/>
</dbReference>
<dbReference type="InterPro" id="IPR008967">
    <property type="entry name" value="p53-like_TF_DNA-bd_sf"/>
</dbReference>
<protein>
    <submittedName>
        <fullName evidence="5">p53-like transcription factor</fullName>
    </submittedName>
</protein>